<keyword evidence="3" id="KW-0791">Threonine biosynthesis</keyword>
<proteinExistence type="predicted"/>
<name>A0A6I6X614_9GAMM</name>
<evidence type="ECO:0000313" key="8">
    <source>
        <dbReference type="Proteomes" id="UP000269351"/>
    </source>
</evidence>
<keyword evidence="2" id="KW-0428">Leader peptide</keyword>
<keyword evidence="1" id="KW-0028">Amino-acid biosynthesis</keyword>
<evidence type="ECO:0000313" key="6">
    <source>
        <dbReference type="EMBL" id="MBN3108151.1"/>
    </source>
</evidence>
<dbReference type="InterPro" id="IPR011720">
    <property type="entry name" value="Thr_lead_pept"/>
</dbReference>
<dbReference type="EMBL" id="CP065031">
    <property type="protein sequence ID" value="QPK26303.1"/>
    <property type="molecule type" value="Genomic_DNA"/>
</dbReference>
<keyword evidence="9" id="KW-1185">Reference proteome</keyword>
<dbReference type="NCBIfam" id="TIGR02077">
    <property type="entry name" value="thr_lead_pep"/>
    <property type="match status" value="1"/>
</dbReference>
<evidence type="ECO:0000256" key="1">
    <source>
        <dbReference type="ARBA" id="ARBA00022605"/>
    </source>
</evidence>
<dbReference type="RefSeq" id="WP_071822615.1">
    <property type="nucleotide sequence ID" value="NZ_CP009769.1"/>
</dbReference>
<sequence>MRFDFNMRTISLITTIITITDTTSNGAG</sequence>
<dbReference type="Pfam" id="PF08254">
    <property type="entry name" value="Leader_Thr"/>
    <property type="match status" value="1"/>
</dbReference>
<dbReference type="EMBL" id="JACGEP010000034">
    <property type="protein sequence ID" value="MBN3052707.1"/>
    <property type="molecule type" value="Genomic_DNA"/>
</dbReference>
<dbReference type="GO" id="GO:0009088">
    <property type="term" value="P:threonine biosynthetic process"/>
    <property type="evidence" value="ECO:0007669"/>
    <property type="project" value="UniProtKB-KW"/>
</dbReference>
<dbReference type="Proteomes" id="UP000762586">
    <property type="component" value="Unassembled WGS sequence"/>
</dbReference>
<dbReference type="GO" id="GO:0031556">
    <property type="term" value="P:transcriptional attenuation by ribosome"/>
    <property type="evidence" value="ECO:0007669"/>
    <property type="project" value="UniProtKB-UniRule"/>
</dbReference>
<dbReference type="KEGG" id="pbra:B5S52_03130"/>
<reference evidence="5 9" key="1">
    <citation type="submission" date="2020-07" db="EMBL/GenBank/DDBJ databases">
        <title>A pangenomic view of the genus Pectobacterium provides insights into genome organization, phylogeny, and virulence.</title>
        <authorList>
            <person name="Jonkheer E."/>
            <person name="Brankovics B."/>
            <person name="Houwers I."/>
            <person name="Van Der Wolf J."/>
            <person name="Bonants P."/>
            <person name="Vreeburg R."/>
            <person name="Bollema R."/>
            <person name="De Haan J."/>
            <person name="Berke L."/>
            <person name="De Ridder D."/>
            <person name="Smit S."/>
            <person name="Van Der Lee T.A.J."/>
        </authorList>
    </citation>
    <scope>NUCLEOTIDE SEQUENCE</scope>
    <source>
        <strain evidence="6 9">NAK:384</strain>
        <strain evidence="5">NAK:433</strain>
    </source>
</reference>
<protein>
    <recommendedName>
        <fullName evidence="4">thr operon leader peptide</fullName>
    </recommendedName>
</protein>
<evidence type="ECO:0000313" key="7">
    <source>
        <dbReference type="EMBL" id="QPK26303.1"/>
    </source>
</evidence>
<dbReference type="Proteomes" id="UP000768524">
    <property type="component" value="Unassembled WGS sequence"/>
</dbReference>
<dbReference type="Proteomes" id="UP000269351">
    <property type="component" value="Chromosome"/>
</dbReference>
<gene>
    <name evidence="7" type="primary">thrL</name>
    <name evidence="7" type="ORF">F126LOC_002745</name>
    <name evidence="5" type="ORF">H4F45_14725</name>
    <name evidence="6" type="ORF">H4F48_19020</name>
</gene>
<reference evidence="7 8" key="2">
    <citation type="submission" date="2020-11" db="EMBL/GenBank/DDBJ databases">
        <title>Complete genome sequence of Pectobacterium brasiliense strain F126.</title>
        <authorList>
            <person name="Miroshnikov K."/>
            <person name="Vo T.N.H."/>
            <person name="Khodykina M.V."/>
            <person name="Kabanova A.P."/>
            <person name="Shneider M."/>
            <person name="Korzhenkov A."/>
            <person name="Toschakov S.V."/>
            <person name="Miroshnikov K.A."/>
            <person name="Ignatov A.N."/>
            <person name="Mikhailova Y.V."/>
            <person name="Shelenkov A."/>
            <person name="Yanushevich Y.G."/>
            <person name="Evseev P.V."/>
        </authorList>
    </citation>
    <scope>NUCLEOTIDE SEQUENCE [LARGE SCALE GENOMIC DNA]</scope>
    <source>
        <strain evidence="7 8">F126</strain>
    </source>
</reference>
<organism evidence="7 8">
    <name type="scientific">Pectobacterium brasiliense</name>
    <dbReference type="NCBI Taxonomy" id="180957"/>
    <lineage>
        <taxon>Bacteria</taxon>
        <taxon>Pseudomonadati</taxon>
        <taxon>Pseudomonadota</taxon>
        <taxon>Gammaproteobacteria</taxon>
        <taxon>Enterobacterales</taxon>
        <taxon>Pectobacteriaceae</taxon>
        <taxon>Pectobacterium</taxon>
    </lineage>
</organism>
<accession>A0A6I6X614</accession>
<evidence type="ECO:0000256" key="4">
    <source>
        <dbReference type="NCBIfam" id="TIGR02077"/>
    </source>
</evidence>
<evidence type="ECO:0000256" key="3">
    <source>
        <dbReference type="ARBA" id="ARBA00022697"/>
    </source>
</evidence>
<evidence type="ECO:0000313" key="5">
    <source>
        <dbReference type="EMBL" id="MBN3052707.1"/>
    </source>
</evidence>
<evidence type="ECO:0000313" key="9">
    <source>
        <dbReference type="Proteomes" id="UP000762586"/>
    </source>
</evidence>
<dbReference type="EMBL" id="JACGET010000027">
    <property type="protein sequence ID" value="MBN3108151.1"/>
    <property type="molecule type" value="Genomic_DNA"/>
</dbReference>
<dbReference type="AlphaFoldDB" id="A0A6I6X614"/>
<evidence type="ECO:0000256" key="2">
    <source>
        <dbReference type="ARBA" id="ARBA00022623"/>
    </source>
</evidence>